<dbReference type="AlphaFoldDB" id="A0A0A9D0B7"/>
<reference evidence="1" key="2">
    <citation type="journal article" date="2015" name="Data Brief">
        <title>Shoot transcriptome of the giant reed, Arundo donax.</title>
        <authorList>
            <person name="Barrero R.A."/>
            <person name="Guerrero F.D."/>
            <person name="Moolhuijzen P."/>
            <person name="Goolsby J.A."/>
            <person name="Tidwell J."/>
            <person name="Bellgard S.E."/>
            <person name="Bellgard M.I."/>
        </authorList>
    </citation>
    <scope>NUCLEOTIDE SEQUENCE</scope>
    <source>
        <tissue evidence="1">Shoot tissue taken approximately 20 cm above the soil surface</tissue>
    </source>
</reference>
<organism evidence="1">
    <name type="scientific">Arundo donax</name>
    <name type="common">Giant reed</name>
    <name type="synonym">Donax arundinaceus</name>
    <dbReference type="NCBI Taxonomy" id="35708"/>
    <lineage>
        <taxon>Eukaryota</taxon>
        <taxon>Viridiplantae</taxon>
        <taxon>Streptophyta</taxon>
        <taxon>Embryophyta</taxon>
        <taxon>Tracheophyta</taxon>
        <taxon>Spermatophyta</taxon>
        <taxon>Magnoliopsida</taxon>
        <taxon>Liliopsida</taxon>
        <taxon>Poales</taxon>
        <taxon>Poaceae</taxon>
        <taxon>PACMAD clade</taxon>
        <taxon>Arundinoideae</taxon>
        <taxon>Arundineae</taxon>
        <taxon>Arundo</taxon>
    </lineage>
</organism>
<reference evidence="1" key="1">
    <citation type="submission" date="2014-09" db="EMBL/GenBank/DDBJ databases">
        <authorList>
            <person name="Magalhaes I.L.F."/>
            <person name="Oliveira U."/>
            <person name="Santos F.R."/>
            <person name="Vidigal T.H.D.A."/>
            <person name="Brescovit A.D."/>
            <person name="Santos A.J."/>
        </authorList>
    </citation>
    <scope>NUCLEOTIDE SEQUENCE</scope>
    <source>
        <tissue evidence="1">Shoot tissue taken approximately 20 cm above the soil surface</tissue>
    </source>
</reference>
<protein>
    <submittedName>
        <fullName evidence="1">Uncharacterized protein</fullName>
    </submittedName>
</protein>
<sequence length="27" mass="3183">MNRSCFLDLYFLDDLLKKVQGLRPLAI</sequence>
<proteinExistence type="predicted"/>
<evidence type="ECO:0000313" key="1">
    <source>
        <dbReference type="EMBL" id="JAD81291.1"/>
    </source>
</evidence>
<dbReference type="EMBL" id="GBRH01216604">
    <property type="protein sequence ID" value="JAD81291.1"/>
    <property type="molecule type" value="Transcribed_RNA"/>
</dbReference>
<accession>A0A0A9D0B7</accession>
<name>A0A0A9D0B7_ARUDO</name>